<proteinExistence type="predicted"/>
<organism evidence="1">
    <name type="scientific">marine metagenome</name>
    <dbReference type="NCBI Taxonomy" id="408172"/>
    <lineage>
        <taxon>unclassified sequences</taxon>
        <taxon>metagenomes</taxon>
        <taxon>ecological metagenomes</taxon>
    </lineage>
</organism>
<gene>
    <name evidence="1" type="ORF">METZ01_LOCUS102421</name>
</gene>
<protein>
    <submittedName>
        <fullName evidence="1">Uncharacterized protein</fullName>
    </submittedName>
</protein>
<dbReference type="EMBL" id="UINC01011207">
    <property type="protein sequence ID" value="SVA49567.1"/>
    <property type="molecule type" value="Genomic_DNA"/>
</dbReference>
<sequence length="59" mass="6723">MWDLVNLHFTNLISDDQVEKIKESIAGILTDANEIRTAKLDDSFPLLNSYQPFRGDANE</sequence>
<reference evidence="1" key="1">
    <citation type="submission" date="2018-05" db="EMBL/GenBank/DDBJ databases">
        <authorList>
            <person name="Lanie J.A."/>
            <person name="Ng W.-L."/>
            <person name="Kazmierczak K.M."/>
            <person name="Andrzejewski T.M."/>
            <person name="Davidsen T.M."/>
            <person name="Wayne K.J."/>
            <person name="Tettelin H."/>
            <person name="Glass J.I."/>
            <person name="Rusch D."/>
            <person name="Podicherti R."/>
            <person name="Tsui H.-C.T."/>
            <person name="Winkler M.E."/>
        </authorList>
    </citation>
    <scope>NUCLEOTIDE SEQUENCE</scope>
</reference>
<name>A0A381WC87_9ZZZZ</name>
<evidence type="ECO:0000313" key="1">
    <source>
        <dbReference type="EMBL" id="SVA49567.1"/>
    </source>
</evidence>
<accession>A0A381WC87</accession>
<dbReference type="AlphaFoldDB" id="A0A381WC87"/>